<organism evidence="2 3">
    <name type="scientific">Ktedonobacter racemifer DSM 44963</name>
    <dbReference type="NCBI Taxonomy" id="485913"/>
    <lineage>
        <taxon>Bacteria</taxon>
        <taxon>Bacillati</taxon>
        <taxon>Chloroflexota</taxon>
        <taxon>Ktedonobacteria</taxon>
        <taxon>Ktedonobacterales</taxon>
        <taxon>Ktedonobacteraceae</taxon>
        <taxon>Ktedonobacter</taxon>
    </lineage>
</organism>
<dbReference type="EMBL" id="ADVG01000001">
    <property type="protein sequence ID" value="EFH89179.1"/>
    <property type="molecule type" value="Genomic_DNA"/>
</dbReference>
<evidence type="ECO:0000313" key="2">
    <source>
        <dbReference type="EMBL" id="EFH89179.1"/>
    </source>
</evidence>
<accession>D6TIC2</accession>
<dbReference type="AlphaFoldDB" id="D6TIC2"/>
<dbReference type="RefSeq" id="WP_007905597.1">
    <property type="nucleotide sequence ID" value="NZ_ADVG01000001.1"/>
</dbReference>
<dbReference type="InParanoid" id="D6TIC2"/>
<sequence>MGMYGLEEEFWVNEYHFEISFSSDNDVGLCQRDVTVGHRQNVEDLALADFTGVQLLKAYEGPDRVIRREAFAHQVESLRASYKEARRAPHANSNRLLRQEKKDLKRLEKTLAQELCALDRNLFDLSKIQDQVRITEHDHFLRSFYFDEVNDRYIRNFCRKYASDPAYRASVEDGSALWMERNALFLKNLERSGWQETVGELPPDTHGIAQIQALFEEQLFLWICKHAKKIFADPTYQRLKQLEQASEATCRAGAADPGMEEVVAAWNAIPGVVVSSSCQGASGVVSYAGKSLLVPRHMMSARMWL</sequence>
<keyword evidence="1" id="KW-0175">Coiled coil</keyword>
<gene>
    <name evidence="2" type="ORF">Krac_10721</name>
</gene>
<comment type="caution">
    <text evidence="2">The sequence shown here is derived from an EMBL/GenBank/DDBJ whole genome shotgun (WGS) entry which is preliminary data.</text>
</comment>
<feature type="coiled-coil region" evidence="1">
    <location>
        <begin position="90"/>
        <end position="117"/>
    </location>
</feature>
<evidence type="ECO:0000256" key="1">
    <source>
        <dbReference type="SAM" id="Coils"/>
    </source>
</evidence>
<dbReference type="Proteomes" id="UP000004508">
    <property type="component" value="Unassembled WGS sequence"/>
</dbReference>
<protein>
    <submittedName>
        <fullName evidence="2">Uncharacterized protein</fullName>
    </submittedName>
</protein>
<name>D6TIC2_KTERA</name>
<keyword evidence="3" id="KW-1185">Reference proteome</keyword>
<proteinExistence type="predicted"/>
<evidence type="ECO:0000313" key="3">
    <source>
        <dbReference type="Proteomes" id="UP000004508"/>
    </source>
</evidence>
<dbReference type="OrthoDB" id="137779at2"/>
<reference evidence="2 3" key="1">
    <citation type="journal article" date="2011" name="Stand. Genomic Sci.">
        <title>Non-contiguous finished genome sequence and contextual data of the filamentous soil bacterium Ktedonobacter racemifer type strain (SOSP1-21).</title>
        <authorList>
            <person name="Chang Y.J."/>
            <person name="Land M."/>
            <person name="Hauser L."/>
            <person name="Chertkov O."/>
            <person name="Del Rio T.G."/>
            <person name="Nolan M."/>
            <person name="Copeland A."/>
            <person name="Tice H."/>
            <person name="Cheng J.F."/>
            <person name="Lucas S."/>
            <person name="Han C."/>
            <person name="Goodwin L."/>
            <person name="Pitluck S."/>
            <person name="Ivanova N."/>
            <person name="Ovchinikova G."/>
            <person name="Pati A."/>
            <person name="Chen A."/>
            <person name="Palaniappan K."/>
            <person name="Mavromatis K."/>
            <person name="Liolios K."/>
            <person name="Brettin T."/>
            <person name="Fiebig A."/>
            <person name="Rohde M."/>
            <person name="Abt B."/>
            <person name="Goker M."/>
            <person name="Detter J.C."/>
            <person name="Woyke T."/>
            <person name="Bristow J."/>
            <person name="Eisen J.A."/>
            <person name="Markowitz V."/>
            <person name="Hugenholtz P."/>
            <person name="Kyrpides N.C."/>
            <person name="Klenk H.P."/>
            <person name="Lapidus A."/>
        </authorList>
    </citation>
    <scope>NUCLEOTIDE SEQUENCE [LARGE SCALE GENOMIC DNA]</scope>
    <source>
        <strain evidence="3">DSM 44963</strain>
    </source>
</reference>